<dbReference type="AlphaFoldDB" id="A0A3P7MWT9"/>
<dbReference type="OrthoDB" id="1431247at2759"/>
<evidence type="ECO:0000313" key="3">
    <source>
        <dbReference type="Proteomes" id="UP000271889"/>
    </source>
</evidence>
<evidence type="ECO:0000313" key="2">
    <source>
        <dbReference type="EMBL" id="VDN34264.1"/>
    </source>
</evidence>
<dbReference type="EMBL" id="UYRV01124253">
    <property type="protein sequence ID" value="VDN34264.1"/>
    <property type="molecule type" value="Genomic_DNA"/>
</dbReference>
<evidence type="ECO:0008006" key="4">
    <source>
        <dbReference type="Google" id="ProtNLM"/>
    </source>
</evidence>
<feature type="region of interest" description="Disordered" evidence="1">
    <location>
        <begin position="97"/>
        <end position="118"/>
    </location>
</feature>
<proteinExistence type="predicted"/>
<keyword evidence="3" id="KW-1185">Reference proteome</keyword>
<accession>A0A3P7MWT9</accession>
<protein>
    <recommendedName>
        <fullName evidence="4">SHSP domain-containing protein</fullName>
    </recommendedName>
</protein>
<sequence>MSLSLWHVPRMMDRLVDDCIHEMNHSIFPYWRNADHSMLHVGNDTQQVRSTILLDDRRRQEIRCVIGRLAIPTGRLEDLDSVRTQLSDKGHLCVEAPKADPERSNRRKIPIIAAPSKN</sequence>
<name>A0A3P7MWT9_CYLGO</name>
<evidence type="ECO:0000256" key="1">
    <source>
        <dbReference type="SAM" id="MobiDB-lite"/>
    </source>
</evidence>
<gene>
    <name evidence="2" type="ORF">CGOC_LOCUS12583</name>
</gene>
<reference evidence="2 3" key="1">
    <citation type="submission" date="2018-11" db="EMBL/GenBank/DDBJ databases">
        <authorList>
            <consortium name="Pathogen Informatics"/>
        </authorList>
    </citation>
    <scope>NUCLEOTIDE SEQUENCE [LARGE SCALE GENOMIC DNA]</scope>
</reference>
<dbReference type="Proteomes" id="UP000271889">
    <property type="component" value="Unassembled WGS sequence"/>
</dbReference>
<organism evidence="2 3">
    <name type="scientific">Cylicostephanus goldi</name>
    <name type="common">Nematode worm</name>
    <dbReference type="NCBI Taxonomy" id="71465"/>
    <lineage>
        <taxon>Eukaryota</taxon>
        <taxon>Metazoa</taxon>
        <taxon>Ecdysozoa</taxon>
        <taxon>Nematoda</taxon>
        <taxon>Chromadorea</taxon>
        <taxon>Rhabditida</taxon>
        <taxon>Rhabditina</taxon>
        <taxon>Rhabditomorpha</taxon>
        <taxon>Strongyloidea</taxon>
        <taxon>Strongylidae</taxon>
        <taxon>Cylicostephanus</taxon>
    </lineage>
</organism>